<dbReference type="EMBL" id="JABFUD020000006">
    <property type="protein sequence ID" value="KAI5078603.1"/>
    <property type="molecule type" value="Genomic_DNA"/>
</dbReference>
<evidence type="ECO:0000313" key="2">
    <source>
        <dbReference type="Proteomes" id="UP000886520"/>
    </source>
</evidence>
<protein>
    <submittedName>
        <fullName evidence="1">Uncharacterized protein</fullName>
    </submittedName>
</protein>
<dbReference type="Proteomes" id="UP000886520">
    <property type="component" value="Chromosome 6"/>
</dbReference>
<reference evidence="1" key="1">
    <citation type="submission" date="2021-01" db="EMBL/GenBank/DDBJ databases">
        <title>Adiantum capillus-veneris genome.</title>
        <authorList>
            <person name="Fang Y."/>
            <person name="Liao Q."/>
        </authorList>
    </citation>
    <scope>NUCLEOTIDE SEQUENCE</scope>
    <source>
        <strain evidence="1">H3</strain>
        <tissue evidence="1">Leaf</tissue>
    </source>
</reference>
<sequence>MLTWSCWTMSDLRAQSKAWESEKSFEVLRTMSLTGNLLRFRDTTLRLSERKKTRTTRPIGVFNPTYCKQHTSI</sequence>
<proteinExistence type="predicted"/>
<comment type="caution">
    <text evidence="1">The sequence shown here is derived from an EMBL/GenBank/DDBJ whole genome shotgun (WGS) entry which is preliminary data.</text>
</comment>
<gene>
    <name evidence="1" type="ORF">GOP47_0006274</name>
</gene>
<dbReference type="AlphaFoldDB" id="A0A9D4V3J0"/>
<keyword evidence="2" id="KW-1185">Reference proteome</keyword>
<evidence type="ECO:0000313" key="1">
    <source>
        <dbReference type="EMBL" id="KAI5078603.1"/>
    </source>
</evidence>
<accession>A0A9D4V3J0</accession>
<organism evidence="1 2">
    <name type="scientific">Adiantum capillus-veneris</name>
    <name type="common">Maidenhair fern</name>
    <dbReference type="NCBI Taxonomy" id="13818"/>
    <lineage>
        <taxon>Eukaryota</taxon>
        <taxon>Viridiplantae</taxon>
        <taxon>Streptophyta</taxon>
        <taxon>Embryophyta</taxon>
        <taxon>Tracheophyta</taxon>
        <taxon>Polypodiopsida</taxon>
        <taxon>Polypodiidae</taxon>
        <taxon>Polypodiales</taxon>
        <taxon>Pteridineae</taxon>
        <taxon>Pteridaceae</taxon>
        <taxon>Vittarioideae</taxon>
        <taxon>Adiantum</taxon>
    </lineage>
</organism>
<name>A0A9D4V3J0_ADICA</name>